<evidence type="ECO:0000313" key="3">
    <source>
        <dbReference type="Proteomes" id="UP000800093"/>
    </source>
</evidence>
<name>A0A9P4K9D5_9PLEO</name>
<evidence type="ECO:0000259" key="1">
    <source>
        <dbReference type="Pfam" id="PF06985"/>
    </source>
</evidence>
<keyword evidence="3" id="KW-1185">Reference proteome</keyword>
<reference evidence="3" key="1">
    <citation type="journal article" date="2020" name="Stud. Mycol.">
        <title>101 Dothideomycetes genomes: A test case for predicting lifestyles and emergence of pathogens.</title>
        <authorList>
            <person name="Haridas S."/>
            <person name="Albert R."/>
            <person name="Binder M."/>
            <person name="Bloem J."/>
            <person name="LaButti K."/>
            <person name="Salamov A."/>
            <person name="Andreopoulos B."/>
            <person name="Baker S."/>
            <person name="Barry K."/>
            <person name="Bills G."/>
            <person name="Bluhm B."/>
            <person name="Cannon C."/>
            <person name="Castanera R."/>
            <person name="Culley D."/>
            <person name="Daum C."/>
            <person name="Ezra D."/>
            <person name="Gonzalez J."/>
            <person name="Henrissat B."/>
            <person name="Kuo A."/>
            <person name="Liang C."/>
            <person name="Lipzen A."/>
            <person name="Lutzoni F."/>
            <person name="Magnuson J."/>
            <person name="Mondo S."/>
            <person name="Nolan M."/>
            <person name="Ohm R."/>
            <person name="Pangilinan J."/>
            <person name="Park H.-J."/>
            <person name="Ramirez L."/>
            <person name="Alfaro M."/>
            <person name="Sun H."/>
            <person name="Tritt A."/>
            <person name="Yoshinaga Y."/>
            <person name="Zwiers L.-H."/>
            <person name="Turgeon B."/>
            <person name="Goodwin S."/>
            <person name="Spatafora J."/>
            <person name="Crous P."/>
            <person name="Grigoriev I."/>
        </authorList>
    </citation>
    <scope>NUCLEOTIDE SEQUENCE [LARGE SCALE GENOMIC DNA]</scope>
    <source>
        <strain evidence="3">CBS 304.66</strain>
    </source>
</reference>
<protein>
    <submittedName>
        <fullName evidence="2">HET-domain-containing protein</fullName>
    </submittedName>
</protein>
<dbReference type="PANTHER" id="PTHR33112">
    <property type="entry name" value="DOMAIN PROTEIN, PUTATIVE-RELATED"/>
    <property type="match status" value="1"/>
</dbReference>
<dbReference type="AlphaFoldDB" id="A0A9P4K9D5"/>
<dbReference type="OrthoDB" id="5362512at2759"/>
<dbReference type="Proteomes" id="UP000800093">
    <property type="component" value="Unassembled WGS sequence"/>
</dbReference>
<accession>A0A9P4K9D5</accession>
<gene>
    <name evidence="2" type="ORF">CC78DRAFT_583241</name>
</gene>
<dbReference type="PANTHER" id="PTHR33112:SF11">
    <property type="entry name" value="HETEROKARYON INCOMPATIBILITY DOMAIN-CONTAINING PROTEIN"/>
    <property type="match status" value="1"/>
</dbReference>
<organism evidence="2 3">
    <name type="scientific">Lojkania enalia</name>
    <dbReference type="NCBI Taxonomy" id="147567"/>
    <lineage>
        <taxon>Eukaryota</taxon>
        <taxon>Fungi</taxon>
        <taxon>Dikarya</taxon>
        <taxon>Ascomycota</taxon>
        <taxon>Pezizomycotina</taxon>
        <taxon>Dothideomycetes</taxon>
        <taxon>Pleosporomycetidae</taxon>
        <taxon>Pleosporales</taxon>
        <taxon>Pleosporales incertae sedis</taxon>
        <taxon>Lojkania</taxon>
    </lineage>
</organism>
<sequence>MLCDVCHDTIQRAIRRWNGVRKSPGQKSYDPQQPHHRSLKSFYASLFTDCHICNLFCARLSPWARNLILTRLATRSALGYEGAKLGKGDYVPLCTEIELLPREWNEDESKRQPKNFWLDVRLDEDHMNFQFKVEDPKAEAIEARFILDGESMRLAGKGIINTKSLEVLSLARKWMSDCTNNHEKCCSISLETTWCPTRLLDLEPDALSPDSIRLIETGKTIPNGRYMTLSHCWGKVNHLTLTKATYNSLRDGISVFRLRQLFQDAIYTVRSLGCRYLWIDALCIFQDKDDLSDWRREAPCMQDVYANSLCNISALDAPDGFHSFFHTRDPKSIFPQIVRVPTDNECGNETERDSFILHDHDIWRREVSEAILHTRAWVVQERILAPRILHLGTQQILWECAEKNSSEMYPDGLPSCIPSESPKSLITTTVGEITAAYHSWCDIVETYTKCNLTFPGDKLIACAGLAKKIGRLLKDDYIAGLWRDSLEFHLLWTVATTDFSNLRDIGDITRPAEYRAPSWSWASLDGPISLQSDLKGDLLATVEQVSINYVTEDKYGAIRSAELHLKGVLKLIQIMEPYFPQSSSIGLTWRMHIWTGASNEEPDLHVRFKLDVMQSDFREENLNCSLFIMPIAKQSSMTTSGRTVIIRCLMLQVHDRVEGIYRRIGVASLNVNENNQAKLEDVLQQTDRETKIGFPCVEQRDGKYSIKII</sequence>
<comment type="caution">
    <text evidence="2">The sequence shown here is derived from an EMBL/GenBank/DDBJ whole genome shotgun (WGS) entry which is preliminary data.</text>
</comment>
<proteinExistence type="predicted"/>
<evidence type="ECO:0000313" key="2">
    <source>
        <dbReference type="EMBL" id="KAF2261874.1"/>
    </source>
</evidence>
<dbReference type="EMBL" id="ML986649">
    <property type="protein sequence ID" value="KAF2261874.1"/>
    <property type="molecule type" value="Genomic_DNA"/>
</dbReference>
<feature type="domain" description="Heterokaryon incompatibility" evidence="1">
    <location>
        <begin position="226"/>
        <end position="381"/>
    </location>
</feature>
<dbReference type="InterPro" id="IPR010730">
    <property type="entry name" value="HET"/>
</dbReference>
<dbReference type="Pfam" id="PF06985">
    <property type="entry name" value="HET"/>
    <property type="match status" value="1"/>
</dbReference>